<protein>
    <submittedName>
        <fullName evidence="1">Uncharacterized protein</fullName>
    </submittedName>
</protein>
<dbReference type="EMBL" id="JBEPSJ010000001">
    <property type="protein sequence ID" value="MET4581233.1"/>
    <property type="molecule type" value="Genomic_DNA"/>
</dbReference>
<sequence length="110" mass="12621">MFRIEMSDGTTDEVVADRITFDEGRTWFWSDGVAIASRPTAEITGVTAMHEHAVDAARETHARAFERWTDEEDERLRKARADGLTRVQLSELFERQPSAIRSRLDRLGLE</sequence>
<dbReference type="Gene3D" id="1.10.10.60">
    <property type="entry name" value="Homeodomain-like"/>
    <property type="match status" value="1"/>
</dbReference>
<proteinExistence type="predicted"/>
<evidence type="ECO:0000313" key="2">
    <source>
        <dbReference type="Proteomes" id="UP001549257"/>
    </source>
</evidence>
<keyword evidence="2" id="KW-1185">Reference proteome</keyword>
<organism evidence="1 2">
    <name type="scientific">Conyzicola nivalis</name>
    <dbReference type="NCBI Taxonomy" id="1477021"/>
    <lineage>
        <taxon>Bacteria</taxon>
        <taxon>Bacillati</taxon>
        <taxon>Actinomycetota</taxon>
        <taxon>Actinomycetes</taxon>
        <taxon>Micrococcales</taxon>
        <taxon>Microbacteriaceae</taxon>
        <taxon>Conyzicola</taxon>
    </lineage>
</organism>
<comment type="caution">
    <text evidence="1">The sequence shown here is derived from an EMBL/GenBank/DDBJ whole genome shotgun (WGS) entry which is preliminary data.</text>
</comment>
<name>A0ABV2QL29_9MICO</name>
<dbReference type="RefSeq" id="WP_354023417.1">
    <property type="nucleotide sequence ID" value="NZ_JBEPSJ010000001.1"/>
</dbReference>
<dbReference type="Proteomes" id="UP001549257">
    <property type="component" value="Unassembled WGS sequence"/>
</dbReference>
<gene>
    <name evidence="1" type="ORF">ABIE21_000723</name>
</gene>
<accession>A0ABV2QL29</accession>
<evidence type="ECO:0000313" key="1">
    <source>
        <dbReference type="EMBL" id="MET4581233.1"/>
    </source>
</evidence>
<reference evidence="1 2" key="1">
    <citation type="submission" date="2024-06" db="EMBL/GenBank/DDBJ databases">
        <title>Sorghum-associated microbial communities from plants grown in Nebraska, USA.</title>
        <authorList>
            <person name="Schachtman D."/>
        </authorList>
    </citation>
    <scope>NUCLEOTIDE SEQUENCE [LARGE SCALE GENOMIC DNA]</scope>
    <source>
        <strain evidence="1 2">2857</strain>
    </source>
</reference>